<evidence type="ECO:0000313" key="2">
    <source>
        <dbReference type="EMBL" id="KAA2215242.1"/>
    </source>
</evidence>
<evidence type="ECO:0000256" key="1">
    <source>
        <dbReference type="SAM" id="SignalP"/>
    </source>
</evidence>
<dbReference type="Proteomes" id="UP000322110">
    <property type="component" value="Unassembled WGS sequence"/>
</dbReference>
<dbReference type="OrthoDB" id="19542at2"/>
<organism evidence="2 3">
    <name type="scientific">Teichococcus oryzae</name>
    <dbReference type="NCBI Taxonomy" id="1608942"/>
    <lineage>
        <taxon>Bacteria</taxon>
        <taxon>Pseudomonadati</taxon>
        <taxon>Pseudomonadota</taxon>
        <taxon>Alphaproteobacteria</taxon>
        <taxon>Acetobacterales</taxon>
        <taxon>Roseomonadaceae</taxon>
        <taxon>Roseomonas</taxon>
    </lineage>
</organism>
<dbReference type="EMBL" id="VUKA01000001">
    <property type="protein sequence ID" value="KAA2215242.1"/>
    <property type="molecule type" value="Genomic_DNA"/>
</dbReference>
<feature type="chain" id="PRO_5022950933" evidence="1">
    <location>
        <begin position="30"/>
        <end position="710"/>
    </location>
</feature>
<reference evidence="2 3" key="1">
    <citation type="journal article" date="2015" name="Int. J. Syst. Evol. Microbiol.">
        <title>Roseomonas oryzae sp. nov., isolated from paddy rhizosphere soil.</title>
        <authorList>
            <person name="Ramaprasad E.V."/>
            <person name="Sasikala Ch."/>
            <person name="Ramana Ch.V."/>
        </authorList>
    </citation>
    <scope>NUCLEOTIDE SEQUENCE [LARGE SCALE GENOMIC DNA]</scope>
    <source>
        <strain evidence="2 3">KCTC 42542</strain>
    </source>
</reference>
<accession>A0A5B2TL93</accession>
<protein>
    <submittedName>
        <fullName evidence="2">YjbH domain-containing protein</fullName>
    </submittedName>
</protein>
<sequence length="710" mass="76632">MSAGKAGKCPRLARLVALLLLAGLAGARAEELPVTGGDFGGVGLIEMRNARFRPDGTLEAGTALRHQRRFWFLNFQALPFLETTFRLTERLDATSGQDMTTDRAFDLKLRLLEEGEYNPAIAIGLQDFIGTGLYAGEYIVASKRWWGLDVSAGLGWGRLGTGAEWNSPLAMASDTLRYRPRDVGRGGTVQTGFFRGEEMAPFAGLEWSIPSINMPWGAVEGLRAKAEWSGDALRDERGGYPAWRGDLRGEAASRVNLGLQWSNGWADAGLHFVHGTDLLARISFRMDPADPPAFSLPAPPPLASRPRQARGDEAMVARAAFDALAAAGFRGLAFRQDGGVAEVALSGGAFRTLPQIASRALRAMQPVLPPDLEMLRLRWWRAGVEIAVLEVPRLTLEALAAGMASPEEAWLASRLLPPTGEIAPGTLRAPGPFWDWEVGPRLGLALGDPSRTLRWQAALGAGARIGLGHGFALAGGVQQALFGNLSGGLPSDSLLPHVRSDYAEYAREGGTALATLYGERIWNLAPDVFARASAGYLEPMFGGISAELLWRPHDRPFALGLDLNWVAQRDFNQKLGFQGYSVATGHASLYADLPVWNLFGIVRAGRYLAGDWGATFELGRRFDSGIEIGGFATFTNVSAAQFGEGSFDKGLYVRIPLALFGRQDAGLGSAVIRPVQRDGGQRLSVDNPLWEVTRDGRQDALRRGIGGFAR</sequence>
<gene>
    <name evidence="2" type="ORF">F0Q34_01455</name>
</gene>
<evidence type="ECO:0000313" key="3">
    <source>
        <dbReference type="Proteomes" id="UP000322110"/>
    </source>
</evidence>
<name>A0A5B2TL93_9PROT</name>
<dbReference type="InterPro" id="IPR010344">
    <property type="entry name" value="YbjH"/>
</dbReference>
<feature type="signal peptide" evidence="1">
    <location>
        <begin position="1"/>
        <end position="29"/>
    </location>
</feature>
<keyword evidence="3" id="KW-1185">Reference proteome</keyword>
<dbReference type="AlphaFoldDB" id="A0A5B2TL93"/>
<comment type="caution">
    <text evidence="2">The sequence shown here is derived from an EMBL/GenBank/DDBJ whole genome shotgun (WGS) entry which is preliminary data.</text>
</comment>
<dbReference type="Pfam" id="PF06082">
    <property type="entry name" value="YjbH"/>
    <property type="match status" value="1"/>
</dbReference>
<proteinExistence type="predicted"/>
<keyword evidence="1" id="KW-0732">Signal</keyword>